<dbReference type="SUPFAM" id="SSF48498">
    <property type="entry name" value="Tetracyclin repressor-like, C-terminal domain"/>
    <property type="match status" value="1"/>
</dbReference>
<evidence type="ECO:0000256" key="4">
    <source>
        <dbReference type="ARBA" id="ARBA00023163"/>
    </source>
</evidence>
<accession>A0ABS4T302</accession>
<sequence>MPRRVDPVKHAAKRQHILDSAAVLIAEQGYDRTTTSQLCSQAGISLGTLYHYFPGKKQIFLAVLTQDQQDTATLLDGLLDAEQSDAVEALMTFVQHLAEPATAHPFVPKLVLEAMLQAHRDPEIRSTLEGAETSERDGIRRLLARATAAGQVDQELNSDDAVAWISALINALYLEAAMNPTFDAATQLPLLMRTVRGLLRSPGKQHPRA</sequence>
<evidence type="ECO:0000256" key="3">
    <source>
        <dbReference type="ARBA" id="ARBA00023125"/>
    </source>
</evidence>
<dbReference type="PROSITE" id="PS50977">
    <property type="entry name" value="HTH_TETR_2"/>
    <property type="match status" value="1"/>
</dbReference>
<comment type="caution">
    <text evidence="7">The sequence shown here is derived from an EMBL/GenBank/DDBJ whole genome shotgun (WGS) entry which is preliminary data.</text>
</comment>
<evidence type="ECO:0000313" key="8">
    <source>
        <dbReference type="Proteomes" id="UP001519331"/>
    </source>
</evidence>
<gene>
    <name evidence="7" type="ORF">JOF45_001847</name>
</gene>
<dbReference type="InterPro" id="IPR001647">
    <property type="entry name" value="HTH_TetR"/>
</dbReference>
<proteinExistence type="predicted"/>
<keyword evidence="2" id="KW-0805">Transcription regulation</keyword>
<dbReference type="PROSITE" id="PS01081">
    <property type="entry name" value="HTH_TETR_1"/>
    <property type="match status" value="1"/>
</dbReference>
<keyword evidence="4" id="KW-0804">Transcription</keyword>
<dbReference type="PRINTS" id="PR00455">
    <property type="entry name" value="HTHTETR"/>
</dbReference>
<dbReference type="InterPro" id="IPR023772">
    <property type="entry name" value="DNA-bd_HTH_TetR-type_CS"/>
</dbReference>
<evidence type="ECO:0000256" key="5">
    <source>
        <dbReference type="PROSITE-ProRule" id="PRU00335"/>
    </source>
</evidence>
<dbReference type="PANTHER" id="PTHR47506">
    <property type="entry name" value="TRANSCRIPTIONAL REGULATORY PROTEIN"/>
    <property type="match status" value="1"/>
</dbReference>
<dbReference type="InterPro" id="IPR036271">
    <property type="entry name" value="Tet_transcr_reg_TetR-rel_C_sf"/>
</dbReference>
<protein>
    <submittedName>
        <fullName evidence="7">AcrR family transcriptional regulator</fullName>
    </submittedName>
</protein>
<evidence type="ECO:0000259" key="6">
    <source>
        <dbReference type="PROSITE" id="PS50977"/>
    </source>
</evidence>
<keyword evidence="1" id="KW-0678">Repressor</keyword>
<feature type="domain" description="HTH tetR-type" evidence="6">
    <location>
        <begin position="11"/>
        <end position="71"/>
    </location>
</feature>
<dbReference type="InterPro" id="IPR009057">
    <property type="entry name" value="Homeodomain-like_sf"/>
</dbReference>
<dbReference type="SUPFAM" id="SSF46689">
    <property type="entry name" value="Homeodomain-like"/>
    <property type="match status" value="1"/>
</dbReference>
<feature type="DNA-binding region" description="H-T-H motif" evidence="5">
    <location>
        <begin position="34"/>
        <end position="53"/>
    </location>
</feature>
<dbReference type="Proteomes" id="UP001519331">
    <property type="component" value="Unassembled WGS sequence"/>
</dbReference>
<dbReference type="Pfam" id="PF00440">
    <property type="entry name" value="TetR_N"/>
    <property type="match status" value="1"/>
</dbReference>
<dbReference type="RefSeq" id="WP_210049265.1">
    <property type="nucleotide sequence ID" value="NZ_JAGINX010000001.1"/>
</dbReference>
<dbReference type="Pfam" id="PF13977">
    <property type="entry name" value="TetR_C_6"/>
    <property type="match status" value="1"/>
</dbReference>
<organism evidence="7 8">
    <name type="scientific">Nesterenkonia lacusekhoensis</name>
    <dbReference type="NCBI Taxonomy" id="150832"/>
    <lineage>
        <taxon>Bacteria</taxon>
        <taxon>Bacillati</taxon>
        <taxon>Actinomycetota</taxon>
        <taxon>Actinomycetes</taxon>
        <taxon>Micrococcales</taxon>
        <taxon>Micrococcaceae</taxon>
        <taxon>Nesterenkonia</taxon>
    </lineage>
</organism>
<keyword evidence="3 5" id="KW-0238">DNA-binding</keyword>
<dbReference type="InterPro" id="IPR039538">
    <property type="entry name" value="BetI_C"/>
</dbReference>
<dbReference type="Gene3D" id="1.10.357.10">
    <property type="entry name" value="Tetracycline Repressor, domain 2"/>
    <property type="match status" value="1"/>
</dbReference>
<dbReference type="EMBL" id="JAGINX010000001">
    <property type="protein sequence ID" value="MBP2318828.1"/>
    <property type="molecule type" value="Genomic_DNA"/>
</dbReference>
<reference evidence="7 8" key="1">
    <citation type="submission" date="2021-03" db="EMBL/GenBank/DDBJ databases">
        <title>Sequencing the genomes of 1000 actinobacteria strains.</title>
        <authorList>
            <person name="Klenk H.-P."/>
        </authorList>
    </citation>
    <scope>NUCLEOTIDE SEQUENCE [LARGE SCALE GENOMIC DNA]</scope>
    <source>
        <strain evidence="7 8">DSM 12544</strain>
    </source>
</reference>
<evidence type="ECO:0000256" key="2">
    <source>
        <dbReference type="ARBA" id="ARBA00023015"/>
    </source>
</evidence>
<evidence type="ECO:0000256" key="1">
    <source>
        <dbReference type="ARBA" id="ARBA00022491"/>
    </source>
</evidence>
<dbReference type="PANTHER" id="PTHR47506:SF1">
    <property type="entry name" value="HTH-TYPE TRANSCRIPTIONAL REGULATOR YJDC"/>
    <property type="match status" value="1"/>
</dbReference>
<name>A0ABS4T302_9MICC</name>
<keyword evidence="8" id="KW-1185">Reference proteome</keyword>
<evidence type="ECO:0000313" key="7">
    <source>
        <dbReference type="EMBL" id="MBP2318828.1"/>
    </source>
</evidence>